<evidence type="ECO:0000313" key="2">
    <source>
        <dbReference type="Proteomes" id="UP000183982"/>
    </source>
</evidence>
<dbReference type="InterPro" id="IPR023614">
    <property type="entry name" value="Porin_dom_sf"/>
</dbReference>
<sequence length="369" mass="40475">MNATQSPVFLCCGRDVDSGRICLCRAQYLFFGNGSTFSWYGWLHFAQQVFDDGAHTTSTLVDVSSAGSRFGFYLRGSSPVSFQFETGLGFRPSTKTSQTTTPDFWDWSRRDLRQVQVIYDSAIGRFRFGQGSMSMDGGAEVDLGDTAIVAKSNINELYGSYLFTDGTGALTTVNIGAVFDNFDNGRRFRLRYDSPEFAGFSIGGAYGQEVLTSGVNDTYYDVALRYGRAFGQFEVKGAVGTAYTDVAGGSTLQESAGSISLRDHQTGLDITFAGGQNNSAGGDYVWIKAGWRGQFLAVGDTRFVAEVFRGSDYLSMGSASDMWGLSLIQNFDRARIEAYLGYKDFSYSDSSAISYRDAVTWQIGARWTF</sequence>
<proteinExistence type="predicted"/>
<organism evidence="1 2">
    <name type="scientific">Shimia gijangensis</name>
    <dbReference type="NCBI Taxonomy" id="1470563"/>
    <lineage>
        <taxon>Bacteria</taxon>
        <taxon>Pseudomonadati</taxon>
        <taxon>Pseudomonadota</taxon>
        <taxon>Alphaproteobacteria</taxon>
        <taxon>Rhodobacterales</taxon>
        <taxon>Roseobacteraceae</taxon>
    </lineage>
</organism>
<accession>A0A1M6PWL5</accession>
<keyword evidence="2" id="KW-1185">Reference proteome</keyword>
<dbReference type="SUPFAM" id="SSF56935">
    <property type="entry name" value="Porins"/>
    <property type="match status" value="1"/>
</dbReference>
<protein>
    <recommendedName>
        <fullName evidence="3">Porin</fullName>
    </recommendedName>
</protein>
<dbReference type="RefSeq" id="WP_073254902.1">
    <property type="nucleotide sequence ID" value="NZ_FQZQ01000019.1"/>
</dbReference>
<dbReference type="STRING" id="1470563.SAMN05444000_11975"/>
<dbReference type="OrthoDB" id="974738at2"/>
<dbReference type="AlphaFoldDB" id="A0A1M6PWL5"/>
<dbReference type="Gene3D" id="2.40.160.10">
    <property type="entry name" value="Porin"/>
    <property type="match status" value="1"/>
</dbReference>
<name>A0A1M6PWL5_9RHOB</name>
<evidence type="ECO:0000313" key="1">
    <source>
        <dbReference type="EMBL" id="SHK12374.1"/>
    </source>
</evidence>
<gene>
    <name evidence="1" type="ORF">SAMN05444000_11975</name>
</gene>
<reference evidence="2" key="1">
    <citation type="submission" date="2016-11" db="EMBL/GenBank/DDBJ databases">
        <authorList>
            <person name="Varghese N."/>
            <person name="Submissions S."/>
        </authorList>
    </citation>
    <scope>NUCLEOTIDE SEQUENCE [LARGE SCALE GENOMIC DNA]</scope>
    <source>
        <strain evidence="2">DSM 100564</strain>
    </source>
</reference>
<dbReference type="EMBL" id="FQZQ01000019">
    <property type="protein sequence ID" value="SHK12374.1"/>
    <property type="molecule type" value="Genomic_DNA"/>
</dbReference>
<evidence type="ECO:0008006" key="3">
    <source>
        <dbReference type="Google" id="ProtNLM"/>
    </source>
</evidence>
<dbReference type="Proteomes" id="UP000183982">
    <property type="component" value="Unassembled WGS sequence"/>
</dbReference>